<dbReference type="Pfam" id="PF06475">
    <property type="entry name" value="Glycolipid_bind"/>
    <property type="match status" value="1"/>
</dbReference>
<dbReference type="Proteomes" id="UP000010074">
    <property type="component" value="Chromosome"/>
</dbReference>
<dbReference type="HOGENOM" id="CLU_055771_2_1_7"/>
<dbReference type="KEGG" id="bbat:Bdt_3438"/>
<protein>
    <submittedName>
        <fullName evidence="1">Uncharacterized protein</fullName>
    </submittedName>
</protein>
<dbReference type="EMBL" id="CP002930">
    <property type="protein sequence ID" value="AFY03113.1"/>
    <property type="molecule type" value="Genomic_DNA"/>
</dbReference>
<accession>K7YZD5</accession>
<dbReference type="AlphaFoldDB" id="K7YZD5"/>
<dbReference type="SUPFAM" id="SSF159275">
    <property type="entry name" value="PA1994-like"/>
    <property type="match status" value="1"/>
</dbReference>
<proteinExistence type="predicted"/>
<dbReference type="PATRIC" id="fig|1069642.3.peg.3403"/>
<evidence type="ECO:0000313" key="2">
    <source>
        <dbReference type="Proteomes" id="UP000010074"/>
    </source>
</evidence>
<organism evidence="1 2">
    <name type="scientific">Bdellovibrio bacteriovorus str. Tiberius</name>
    <dbReference type="NCBI Taxonomy" id="1069642"/>
    <lineage>
        <taxon>Bacteria</taxon>
        <taxon>Pseudomonadati</taxon>
        <taxon>Bdellovibrionota</taxon>
        <taxon>Bdellovibrionia</taxon>
        <taxon>Bdellovibrionales</taxon>
        <taxon>Pseudobdellovibrionaceae</taxon>
        <taxon>Bdellovibrio</taxon>
    </lineage>
</organism>
<name>K7YZD5_BDEBC</name>
<reference evidence="1 2" key="1">
    <citation type="journal article" date="2012" name="BMC Genomics">
        <title>Genome analysis of a simultaneously predatory and prey-independent, novel Bdellovibrio bacteriovorus from the River Tiber, supports in silico predictions of both ancient and recent lateral gene transfer from diverse bacteria.</title>
        <authorList>
            <person name="Hobley L."/>
            <person name="Lerner T.R."/>
            <person name="Williams L.E."/>
            <person name="Lambert C."/>
            <person name="Till R."/>
            <person name="Milner D.S."/>
            <person name="Basford S.M."/>
            <person name="Capeness M.J."/>
            <person name="Fenton A.K."/>
            <person name="Atterbury R.J."/>
            <person name="Harris M.A."/>
            <person name="Sockett R.E."/>
        </authorList>
    </citation>
    <scope>NUCLEOTIDE SEQUENCE [LARGE SCALE GENOMIC DNA]</scope>
    <source>
        <strain evidence="1 2">Tiberius</strain>
    </source>
</reference>
<sequence length="181" mass="20914">MVGMQVQDVVWESLKGVGFEHLVLKTAGENIFADSLLVYPDSSGKLQRIKYSITMDDSYSVQNFHVQSLTHPNQKVGVSDLVDSLFVDIFPSPFTNTLPIQWMRSQFLQVYEIEVTWVDALQFKTKKASQRYTELKNTPEQSVYRFESIDAKTKEVHFSADLTVDKDCLVLEYPGYFRRRL</sequence>
<dbReference type="InterPro" id="IPR009467">
    <property type="entry name" value="Glycolipid-bd_prot_put"/>
</dbReference>
<gene>
    <name evidence="1" type="ORF">Bdt_3438</name>
</gene>
<dbReference type="STRING" id="1069642.Bdt_3438"/>
<evidence type="ECO:0000313" key="1">
    <source>
        <dbReference type="EMBL" id="AFY03113.1"/>
    </source>
</evidence>